<dbReference type="HOGENOM" id="CLU_2888637_0_0_1"/>
<accession>T1KTL9</accession>
<keyword evidence="2" id="KW-1185">Reference proteome</keyword>
<organism evidence="1 2">
    <name type="scientific">Tetranychus urticae</name>
    <name type="common">Two-spotted spider mite</name>
    <dbReference type="NCBI Taxonomy" id="32264"/>
    <lineage>
        <taxon>Eukaryota</taxon>
        <taxon>Metazoa</taxon>
        <taxon>Ecdysozoa</taxon>
        <taxon>Arthropoda</taxon>
        <taxon>Chelicerata</taxon>
        <taxon>Arachnida</taxon>
        <taxon>Acari</taxon>
        <taxon>Acariformes</taxon>
        <taxon>Trombidiformes</taxon>
        <taxon>Prostigmata</taxon>
        <taxon>Eleutherengona</taxon>
        <taxon>Raphignathae</taxon>
        <taxon>Tetranychoidea</taxon>
        <taxon>Tetranychidae</taxon>
        <taxon>Tetranychus</taxon>
    </lineage>
</organism>
<reference evidence="1" key="2">
    <citation type="submission" date="2015-06" db="UniProtKB">
        <authorList>
            <consortium name="EnsemblMetazoa"/>
        </authorList>
    </citation>
    <scope>IDENTIFICATION</scope>
</reference>
<protein>
    <submittedName>
        <fullName evidence="1">Uncharacterized protein</fullName>
    </submittedName>
</protein>
<dbReference type="Proteomes" id="UP000015104">
    <property type="component" value="Unassembled WGS sequence"/>
</dbReference>
<reference evidence="2" key="1">
    <citation type="submission" date="2011-08" db="EMBL/GenBank/DDBJ databases">
        <authorList>
            <person name="Rombauts S."/>
        </authorList>
    </citation>
    <scope>NUCLEOTIDE SEQUENCE</scope>
    <source>
        <strain evidence="2">London</strain>
    </source>
</reference>
<name>T1KTL9_TETUR</name>
<evidence type="ECO:0000313" key="1">
    <source>
        <dbReference type="EnsemblMetazoa" id="tetur21g00230.1"/>
    </source>
</evidence>
<evidence type="ECO:0000313" key="2">
    <source>
        <dbReference type="Proteomes" id="UP000015104"/>
    </source>
</evidence>
<sequence>MTKTLEKTKFAEAQIILVKATEAPDKDCRQKWWTFLFTIDHCFSIKDKGSVILRLNSALLFTR</sequence>
<proteinExistence type="predicted"/>
<dbReference type="EnsemblMetazoa" id="tetur21g00230.1">
    <property type="protein sequence ID" value="tetur21g00230.1"/>
    <property type="gene ID" value="tetur21g00230"/>
</dbReference>
<dbReference type="AlphaFoldDB" id="T1KTL9"/>
<dbReference type="EMBL" id="CAEY01000544">
    <property type="status" value="NOT_ANNOTATED_CDS"/>
    <property type="molecule type" value="Genomic_DNA"/>
</dbReference>